<dbReference type="GO" id="GO:0005524">
    <property type="term" value="F:ATP binding"/>
    <property type="evidence" value="ECO:0007669"/>
    <property type="project" value="UniProtKB-KW"/>
</dbReference>
<reference evidence="7" key="1">
    <citation type="submission" date="2019-11" db="EMBL/GenBank/DDBJ databases">
        <authorList>
            <person name="Feng L."/>
        </authorList>
    </citation>
    <scope>NUCLEOTIDE SEQUENCE</scope>
    <source>
        <strain evidence="7">AodontolyticusLFYP35</strain>
    </source>
</reference>
<dbReference type="InterPro" id="IPR041626">
    <property type="entry name" value="Prot_ATP_ID_OB_N"/>
</dbReference>
<evidence type="ECO:0000259" key="6">
    <source>
        <dbReference type="SMART" id="SM00382"/>
    </source>
</evidence>
<dbReference type="Gene3D" id="1.20.5.170">
    <property type="match status" value="1"/>
</dbReference>
<dbReference type="InterPro" id="IPR032501">
    <property type="entry name" value="Prot_ATP_ID_OB_2nd"/>
</dbReference>
<dbReference type="InterPro" id="IPR003593">
    <property type="entry name" value="AAA+_ATPase"/>
</dbReference>
<dbReference type="Pfam" id="PF17758">
    <property type="entry name" value="Prot_ATP_ID_OB_N"/>
    <property type="match status" value="1"/>
</dbReference>
<comment type="similarity">
    <text evidence="4">Belongs to the AAA ATPase family.</text>
</comment>
<evidence type="ECO:0000313" key="7">
    <source>
        <dbReference type="EMBL" id="VYT04630.1"/>
    </source>
</evidence>
<protein>
    <submittedName>
        <fullName evidence="7">Proteasome-associated ATPase</fullName>
    </submittedName>
</protein>
<feature type="coiled-coil region" evidence="5">
    <location>
        <begin position="8"/>
        <end position="35"/>
    </location>
</feature>
<dbReference type="GO" id="GO:0019941">
    <property type="term" value="P:modification-dependent protein catabolic process"/>
    <property type="evidence" value="ECO:0007669"/>
    <property type="project" value="InterPro"/>
</dbReference>
<accession>A0A6N2TG10</accession>
<dbReference type="InterPro" id="IPR027417">
    <property type="entry name" value="P-loop_NTPase"/>
</dbReference>
<dbReference type="Gene3D" id="1.10.8.60">
    <property type="match status" value="1"/>
</dbReference>
<dbReference type="Gene3D" id="3.40.50.300">
    <property type="entry name" value="P-loop containing nucleotide triphosphate hydrolases"/>
    <property type="match status" value="1"/>
</dbReference>
<evidence type="ECO:0000256" key="2">
    <source>
        <dbReference type="ARBA" id="ARBA00022840"/>
    </source>
</evidence>
<dbReference type="Pfam" id="PF16450">
    <property type="entry name" value="Prot_ATP_ID_OB_C"/>
    <property type="match status" value="1"/>
</dbReference>
<dbReference type="PANTHER" id="PTHR23077:SF144">
    <property type="entry name" value="PROTEASOME-ASSOCIATED ATPASE"/>
    <property type="match status" value="1"/>
</dbReference>
<dbReference type="InterPro" id="IPR012340">
    <property type="entry name" value="NA-bd_OB-fold"/>
</dbReference>
<gene>
    <name evidence="7" type="primary">mpa</name>
    <name evidence="7" type="ORF">AOLFYP35_01348</name>
</gene>
<dbReference type="InterPro" id="IPR022482">
    <property type="entry name" value="Proteasome_ATPase"/>
</dbReference>
<dbReference type="InterPro" id="IPR003960">
    <property type="entry name" value="ATPase_AAA_CS"/>
</dbReference>
<dbReference type="Pfam" id="PF00004">
    <property type="entry name" value="AAA"/>
    <property type="match status" value="1"/>
</dbReference>
<feature type="domain" description="AAA+ ATPase" evidence="6">
    <location>
        <begin position="213"/>
        <end position="361"/>
    </location>
</feature>
<dbReference type="SMART" id="SM00382">
    <property type="entry name" value="AAA"/>
    <property type="match status" value="1"/>
</dbReference>
<keyword evidence="2 4" id="KW-0067">ATP-binding</keyword>
<dbReference type="GO" id="GO:0016887">
    <property type="term" value="F:ATP hydrolysis activity"/>
    <property type="evidence" value="ECO:0007669"/>
    <property type="project" value="InterPro"/>
</dbReference>
<keyword evidence="1 4" id="KW-0547">Nucleotide-binding</keyword>
<proteinExistence type="inferred from homology"/>
<dbReference type="InterPro" id="IPR003959">
    <property type="entry name" value="ATPase_AAA_core"/>
</dbReference>
<dbReference type="NCBIfam" id="TIGR03689">
    <property type="entry name" value="pup_AAA"/>
    <property type="match status" value="1"/>
</dbReference>
<dbReference type="GO" id="GO:0010498">
    <property type="term" value="P:proteasomal protein catabolic process"/>
    <property type="evidence" value="ECO:0007669"/>
    <property type="project" value="InterPro"/>
</dbReference>
<evidence type="ECO:0000256" key="4">
    <source>
        <dbReference type="RuleBase" id="RU003651"/>
    </source>
</evidence>
<dbReference type="AlphaFoldDB" id="A0A6N2TG10"/>
<sequence length="504" mass="55599">MTNSDASLSILEQKNAHLSAALTQARQELLRLREQLKHLNQPPLTLGILHRAQPSSRVLEVYVSGRLMRLAADTSLDITSISPGQQVLIDDKMIVVGIGEYSRTGELAQVAELIGVDRAVVSAEAGSHRIVELAGPLRHGTLRPGESVLVDPRTSFAYERIIRQDVEQLLTPEIPDVTFDDIGGLDTQIETIRQAIELPLRHPELYRQYGLRPTKGILLYGPPGSGKTLIAQALARSLRDFSSSGEGYFLSIKGPELLTKFVGETERQIRAIFARARALASSKVPVVIFFDEMEALFRTRGTGISSDVETMVVPQLLAEMDGVESLDNVVIVGASNRADMIDPAVLRPGRLDVRIRIDRPDERAAKDIFRKHLDRSVPLAQNGQQLSHEEMIDRAVASLYRRDSNSALLSVRSHSGQERTIYLADIVSGAMIAGIVERAKKYAILDAIENGTQGMTVDHVIRGLGDEIRESMELATRQAPADWARTIGLDQDIADIRPLKENRQ</sequence>
<name>A0A6N2TG10_9ACTO</name>
<dbReference type="FunFam" id="3.40.50.300:FF:001025">
    <property type="entry name" value="ATPase family, AAA domain-containing 2B"/>
    <property type="match status" value="1"/>
</dbReference>
<evidence type="ECO:0000256" key="5">
    <source>
        <dbReference type="SAM" id="Coils"/>
    </source>
</evidence>
<dbReference type="PANTHER" id="PTHR23077">
    <property type="entry name" value="AAA-FAMILY ATPASE"/>
    <property type="match status" value="1"/>
</dbReference>
<dbReference type="Gene3D" id="2.40.50.140">
    <property type="entry name" value="Nucleic acid-binding proteins"/>
    <property type="match status" value="2"/>
</dbReference>
<keyword evidence="7" id="KW-0647">Proteasome</keyword>
<keyword evidence="3 5" id="KW-0175">Coiled coil</keyword>
<dbReference type="InterPro" id="IPR050168">
    <property type="entry name" value="AAA_ATPase_domain"/>
</dbReference>
<dbReference type="GO" id="GO:0000502">
    <property type="term" value="C:proteasome complex"/>
    <property type="evidence" value="ECO:0007669"/>
    <property type="project" value="UniProtKB-KW"/>
</dbReference>
<evidence type="ECO:0000256" key="1">
    <source>
        <dbReference type="ARBA" id="ARBA00022741"/>
    </source>
</evidence>
<dbReference type="EMBL" id="CACRSM010000002">
    <property type="protein sequence ID" value="VYT04630.1"/>
    <property type="molecule type" value="Genomic_DNA"/>
</dbReference>
<organism evidence="7">
    <name type="scientific">Schaalia odontolytica</name>
    <dbReference type="NCBI Taxonomy" id="1660"/>
    <lineage>
        <taxon>Bacteria</taxon>
        <taxon>Bacillati</taxon>
        <taxon>Actinomycetota</taxon>
        <taxon>Actinomycetes</taxon>
        <taxon>Actinomycetales</taxon>
        <taxon>Actinomycetaceae</taxon>
        <taxon>Schaalia</taxon>
    </lineage>
</organism>
<dbReference type="SUPFAM" id="SSF52540">
    <property type="entry name" value="P-loop containing nucleoside triphosphate hydrolases"/>
    <property type="match status" value="1"/>
</dbReference>
<evidence type="ECO:0000256" key="3">
    <source>
        <dbReference type="ARBA" id="ARBA00023054"/>
    </source>
</evidence>
<dbReference type="PROSITE" id="PS00674">
    <property type="entry name" value="AAA"/>
    <property type="match status" value="1"/>
</dbReference>